<feature type="non-terminal residue" evidence="2">
    <location>
        <position position="1"/>
    </location>
</feature>
<protein>
    <submittedName>
        <fullName evidence="2">Uncharacterized protein</fullName>
    </submittedName>
</protein>
<feature type="compositionally biased region" description="Polar residues" evidence="1">
    <location>
        <begin position="73"/>
        <end position="93"/>
    </location>
</feature>
<feature type="compositionally biased region" description="Basic and acidic residues" evidence="1">
    <location>
        <begin position="94"/>
        <end position="104"/>
    </location>
</feature>
<feature type="region of interest" description="Disordered" evidence="1">
    <location>
        <begin position="1"/>
        <end position="161"/>
    </location>
</feature>
<dbReference type="EMBL" id="KZ364663">
    <property type="protein sequence ID" value="PIO57596.1"/>
    <property type="molecule type" value="Genomic_DNA"/>
</dbReference>
<proteinExistence type="predicted"/>
<name>A0A2G9TI02_TELCI</name>
<reference evidence="2 3" key="1">
    <citation type="submission" date="2015-09" db="EMBL/GenBank/DDBJ databases">
        <title>Draft genome of the parasitic nematode Teladorsagia circumcincta isolate WARC Sus (inbred).</title>
        <authorList>
            <person name="Mitreva M."/>
        </authorList>
    </citation>
    <scope>NUCLEOTIDE SEQUENCE [LARGE SCALE GENOMIC DNA]</scope>
    <source>
        <strain evidence="2 3">S</strain>
    </source>
</reference>
<feature type="compositionally biased region" description="Basic and acidic residues" evidence="1">
    <location>
        <begin position="31"/>
        <end position="40"/>
    </location>
</feature>
<dbReference type="AlphaFoldDB" id="A0A2G9TI02"/>
<evidence type="ECO:0000313" key="2">
    <source>
        <dbReference type="EMBL" id="PIO57596.1"/>
    </source>
</evidence>
<organism evidence="2 3">
    <name type="scientific">Teladorsagia circumcincta</name>
    <name type="common">Brown stomach worm</name>
    <name type="synonym">Ostertagia circumcincta</name>
    <dbReference type="NCBI Taxonomy" id="45464"/>
    <lineage>
        <taxon>Eukaryota</taxon>
        <taxon>Metazoa</taxon>
        <taxon>Ecdysozoa</taxon>
        <taxon>Nematoda</taxon>
        <taxon>Chromadorea</taxon>
        <taxon>Rhabditida</taxon>
        <taxon>Rhabditina</taxon>
        <taxon>Rhabditomorpha</taxon>
        <taxon>Strongyloidea</taxon>
        <taxon>Trichostrongylidae</taxon>
        <taxon>Teladorsagia</taxon>
    </lineage>
</organism>
<feature type="compositionally biased region" description="Basic and acidic residues" evidence="1">
    <location>
        <begin position="130"/>
        <end position="143"/>
    </location>
</feature>
<evidence type="ECO:0000256" key="1">
    <source>
        <dbReference type="SAM" id="MobiDB-lite"/>
    </source>
</evidence>
<evidence type="ECO:0000313" key="3">
    <source>
        <dbReference type="Proteomes" id="UP000230423"/>
    </source>
</evidence>
<feature type="compositionally biased region" description="Basic residues" evidence="1">
    <location>
        <begin position="144"/>
        <end position="161"/>
    </location>
</feature>
<gene>
    <name evidence="2" type="ORF">TELCIR_20985</name>
</gene>
<sequence length="161" mass="17876">DEPEPIGHSTVELNTSTTPPIDLHTPEQGGDVERVKRPEASKVTPSKPEKSGPPPARKRAFEKAKPNIKLKQSRTASQKVEETTSTAAPNSSGIEHEVPAANREEEMDTMGNVPDNDVTDSSEPQTKASKPREPQQVEEDLFKRTRPANRNKLKRPLRSRR</sequence>
<dbReference type="Proteomes" id="UP000230423">
    <property type="component" value="Unassembled WGS sequence"/>
</dbReference>
<keyword evidence="3" id="KW-1185">Reference proteome</keyword>
<feature type="compositionally biased region" description="Polar residues" evidence="1">
    <location>
        <begin position="119"/>
        <end position="128"/>
    </location>
</feature>
<accession>A0A2G9TI02</accession>